<reference evidence="1 2" key="1">
    <citation type="submission" date="2023-05" db="EMBL/GenBank/DDBJ databases">
        <authorList>
            <person name="Gao F."/>
        </authorList>
    </citation>
    <scope>NUCLEOTIDE SEQUENCE [LARGE SCALE GENOMIC DNA]</scope>
    <source>
        <strain evidence="1 2">MIMF12</strain>
    </source>
</reference>
<evidence type="ECO:0000313" key="1">
    <source>
        <dbReference type="EMBL" id="MDL2344332.1"/>
    </source>
</evidence>
<dbReference type="Gene3D" id="3.20.20.370">
    <property type="entry name" value="Glycoside hydrolase/deacetylase"/>
    <property type="match status" value="1"/>
</dbReference>
<dbReference type="RefSeq" id="WP_285523233.1">
    <property type="nucleotide sequence ID" value="NZ_JASNGB010000074.1"/>
</dbReference>
<organism evidence="1 2">
    <name type="scientific">Deinococcus rhizophilus</name>
    <dbReference type="NCBI Taxonomy" id="3049544"/>
    <lineage>
        <taxon>Bacteria</taxon>
        <taxon>Thermotogati</taxon>
        <taxon>Deinococcota</taxon>
        <taxon>Deinococci</taxon>
        <taxon>Deinococcales</taxon>
        <taxon>Deinococcaceae</taxon>
        <taxon>Deinococcus</taxon>
    </lineage>
</organism>
<dbReference type="EMBL" id="JASNGB010000074">
    <property type="protein sequence ID" value="MDL2344332.1"/>
    <property type="molecule type" value="Genomic_DNA"/>
</dbReference>
<gene>
    <name evidence="1" type="ORF">QOL99_09220</name>
</gene>
<evidence type="ECO:0000313" key="2">
    <source>
        <dbReference type="Proteomes" id="UP001302059"/>
    </source>
</evidence>
<protein>
    <submittedName>
        <fullName evidence="1">LamB/YcsF family protein</fullName>
    </submittedName>
</protein>
<keyword evidence="2" id="KW-1185">Reference proteome</keyword>
<name>A0ABT7JH08_9DEIO</name>
<dbReference type="Pfam" id="PF03746">
    <property type="entry name" value="LamB_YcsF"/>
    <property type="match status" value="1"/>
</dbReference>
<dbReference type="InterPro" id="IPR011330">
    <property type="entry name" value="Glyco_hydro/deAcase_b/a-brl"/>
</dbReference>
<comment type="caution">
    <text evidence="1">The sequence shown here is derived from an EMBL/GenBank/DDBJ whole genome shotgun (WGS) entry which is preliminary data.</text>
</comment>
<dbReference type="SUPFAM" id="SSF88713">
    <property type="entry name" value="Glycoside hydrolase/deacetylase"/>
    <property type="match status" value="1"/>
</dbReference>
<sequence length="46" mass="4727">MTGETVRVPARTLCLHGDGAEAADVARDLRRALEAAGVRVAAPDPA</sequence>
<proteinExistence type="predicted"/>
<dbReference type="Proteomes" id="UP001302059">
    <property type="component" value="Unassembled WGS sequence"/>
</dbReference>
<dbReference type="InterPro" id="IPR005501">
    <property type="entry name" value="LamB/YcsF/PxpA-like"/>
</dbReference>
<accession>A0ABT7JH08</accession>